<feature type="binding site" evidence="1">
    <location>
        <position position="173"/>
    </location>
    <ligand>
        <name>Mg(2+)</name>
        <dbReference type="ChEBI" id="CHEBI:18420"/>
        <label>1</label>
    </ligand>
</feature>
<evidence type="ECO:0000313" key="2">
    <source>
        <dbReference type="EMBL" id="CAF3628806.1"/>
    </source>
</evidence>
<sequence>MIDRIVALRLSDDHDTPHQIGLFFSHGFTLHQFAHLQSLTLYDVQSNETIRRILLQCYRGFLVNKVSECSNLTVTSIAETKAYKYFDLCKEIIFRFIPMCILKIFRINNISITNSPSSINNNDFDVTPITKCLSESQSPFPSGSTLTPNVKGRTSNCEITLFNNDHSRSNDADTVGAVYGMLAGAYYGINAIPIEWREKCSYQGLVQTIADEILTQSQQIAENGEKKVAPSNQTSLLYRSVLKVYNELAAFYSGTIKRRVLPCPKQYKSSQQFDEDIMQFHSIYDNILNSIKQLEQWAETTTNDEKQLVLSRSDSILKQYLCLIEEDQHSLTIKWSRNSNHSQVHKHLAASNCS</sequence>
<keyword evidence="1" id="KW-0460">Magnesium</keyword>
<evidence type="ECO:0000256" key="1">
    <source>
        <dbReference type="PIRSR" id="PIRSR605502-1"/>
    </source>
</evidence>
<proteinExistence type="predicted"/>
<dbReference type="GO" id="GO:0046872">
    <property type="term" value="F:metal ion binding"/>
    <property type="evidence" value="ECO:0007669"/>
    <property type="project" value="UniProtKB-KW"/>
</dbReference>
<gene>
    <name evidence="2" type="ORF">KIK155_LOCUS22302</name>
</gene>
<comment type="cofactor">
    <cofactor evidence="1">
        <name>Mg(2+)</name>
        <dbReference type="ChEBI" id="CHEBI:18420"/>
    </cofactor>
    <text evidence="1">Binds 2 magnesium ions per subunit.</text>
</comment>
<accession>A0A818Q0B5</accession>
<feature type="binding site" evidence="1">
    <location>
        <position position="171"/>
    </location>
    <ligand>
        <name>Mg(2+)</name>
        <dbReference type="ChEBI" id="CHEBI:18420"/>
        <label>1</label>
    </ligand>
</feature>
<dbReference type="InterPro" id="IPR005502">
    <property type="entry name" value="Ribosyl_crysJ1"/>
</dbReference>
<dbReference type="EMBL" id="CAJNYV010004005">
    <property type="protein sequence ID" value="CAF3628806.1"/>
    <property type="molecule type" value="Genomic_DNA"/>
</dbReference>
<keyword evidence="1" id="KW-0479">Metal-binding</keyword>
<reference evidence="2" key="1">
    <citation type="submission" date="2021-02" db="EMBL/GenBank/DDBJ databases">
        <authorList>
            <person name="Nowell W R."/>
        </authorList>
    </citation>
    <scope>NUCLEOTIDE SEQUENCE</scope>
</reference>
<dbReference type="InterPro" id="IPR036705">
    <property type="entry name" value="Ribosyl_crysJ1_sf"/>
</dbReference>
<dbReference type="Pfam" id="PF03747">
    <property type="entry name" value="ADP_ribosyl_GH"/>
    <property type="match status" value="1"/>
</dbReference>
<dbReference type="Gene3D" id="1.10.4080.10">
    <property type="entry name" value="ADP-ribosylation/Crystallin J1"/>
    <property type="match status" value="1"/>
</dbReference>
<feature type="binding site" evidence="1">
    <location>
        <position position="174"/>
    </location>
    <ligand>
        <name>Mg(2+)</name>
        <dbReference type="ChEBI" id="CHEBI:18420"/>
        <label>1</label>
    </ligand>
</feature>
<protein>
    <submittedName>
        <fullName evidence="2">Uncharacterized protein</fullName>
    </submittedName>
</protein>
<dbReference type="AlphaFoldDB" id="A0A818Q0B5"/>
<organism evidence="2 3">
    <name type="scientific">Rotaria socialis</name>
    <dbReference type="NCBI Taxonomy" id="392032"/>
    <lineage>
        <taxon>Eukaryota</taxon>
        <taxon>Metazoa</taxon>
        <taxon>Spiralia</taxon>
        <taxon>Gnathifera</taxon>
        <taxon>Rotifera</taxon>
        <taxon>Eurotatoria</taxon>
        <taxon>Bdelloidea</taxon>
        <taxon>Philodinida</taxon>
        <taxon>Philodinidae</taxon>
        <taxon>Rotaria</taxon>
    </lineage>
</organism>
<dbReference type="Proteomes" id="UP000663865">
    <property type="component" value="Unassembled WGS sequence"/>
</dbReference>
<name>A0A818Q0B5_9BILA</name>
<evidence type="ECO:0000313" key="3">
    <source>
        <dbReference type="Proteomes" id="UP000663865"/>
    </source>
</evidence>
<dbReference type="SUPFAM" id="SSF101478">
    <property type="entry name" value="ADP-ribosylglycohydrolase"/>
    <property type="match status" value="1"/>
</dbReference>
<comment type="caution">
    <text evidence="2">The sequence shown here is derived from an EMBL/GenBank/DDBJ whole genome shotgun (WGS) entry which is preliminary data.</text>
</comment>